<reference evidence="3" key="1">
    <citation type="journal article" date="2019" name="Int. J. Syst. Evol. Microbiol.">
        <title>The Global Catalogue of Microorganisms (GCM) 10K type strain sequencing project: providing services to taxonomists for standard genome sequencing and annotation.</title>
        <authorList>
            <consortium name="The Broad Institute Genomics Platform"/>
            <consortium name="The Broad Institute Genome Sequencing Center for Infectious Disease"/>
            <person name="Wu L."/>
            <person name="Ma J."/>
        </authorList>
    </citation>
    <scope>NUCLEOTIDE SEQUENCE [LARGE SCALE GENOMIC DNA]</scope>
    <source>
        <strain evidence="3">JCM 19015</strain>
    </source>
</reference>
<name>A0ABP8ZDM5_9MICO</name>
<sequence>MRPVLRAGITGGLGLAYLVLLVSAVVPLPILFLVAAVVAVGMELVLSRRAPYLLPEALNTGLGVRFRLLSLDVLTALLAARLLPDAGRIVALAIVAVLLLAAGRDVALVFGRRLRWRLNGGPVSWRNLDVPGLPAPRSTPPVPQLDLPFTLLTLLIPLGYAIGSVTDKYGAAIAAQWIVIAVVVLFLAGRFVQYLVLNRPDADVREAVRAAIEQAAPEVVLHHAGRRGTVEQVLLWVPALLALERPCLIVVREPTHLDALDGCGVPVVWAPRSQDVELFMVASVDLALYPSNSTNINNHLLRVPGIYDVLVGHGDADEPESGSPLARMYDEVWVAGALGRERYAYPVSGVPAAKVKEIGPVRPPTPEPRPSGPRPTVVYAPSWEQVADAADLDSLLTHGEQIIEALLARQDVRTLFVPAAPTGSRVPAMQELAERLRRRVAAAGDDSATWPPERLPEALAAASFAVVDVSPALAEAVRADVPFAVPAVRGLDAAAMHAEFPTTQAGFVLGGYPQDVFAALDDALGADEHAAARLALGRRLDASDEFTGRFRAAVDQAIAVQRRRRAFARPAA</sequence>
<keyword evidence="1" id="KW-1133">Transmembrane helix</keyword>
<keyword evidence="1" id="KW-0812">Transmembrane</keyword>
<evidence type="ECO:0000313" key="3">
    <source>
        <dbReference type="Proteomes" id="UP001500121"/>
    </source>
</evidence>
<dbReference type="EMBL" id="BAABLP010000006">
    <property type="protein sequence ID" value="GAA4753916.1"/>
    <property type="molecule type" value="Genomic_DNA"/>
</dbReference>
<keyword evidence="3" id="KW-1185">Reference proteome</keyword>
<feature type="transmembrane region" description="Helical" evidence="1">
    <location>
        <begin position="15"/>
        <end position="46"/>
    </location>
</feature>
<proteinExistence type="predicted"/>
<evidence type="ECO:0000256" key="1">
    <source>
        <dbReference type="SAM" id="Phobius"/>
    </source>
</evidence>
<feature type="transmembrane region" description="Helical" evidence="1">
    <location>
        <begin position="169"/>
        <end position="189"/>
    </location>
</feature>
<gene>
    <name evidence="2" type="ORF">GCM10025783_28560</name>
</gene>
<dbReference type="RefSeq" id="WP_345481976.1">
    <property type="nucleotide sequence ID" value="NZ_BAABLP010000006.1"/>
</dbReference>
<dbReference type="Proteomes" id="UP001500121">
    <property type="component" value="Unassembled WGS sequence"/>
</dbReference>
<comment type="caution">
    <text evidence="2">The sequence shown here is derived from an EMBL/GenBank/DDBJ whole genome shotgun (WGS) entry which is preliminary data.</text>
</comment>
<organism evidence="2 3">
    <name type="scientific">Amnibacterium soli</name>
    <dbReference type="NCBI Taxonomy" id="1282736"/>
    <lineage>
        <taxon>Bacteria</taxon>
        <taxon>Bacillati</taxon>
        <taxon>Actinomycetota</taxon>
        <taxon>Actinomycetes</taxon>
        <taxon>Micrococcales</taxon>
        <taxon>Microbacteriaceae</taxon>
        <taxon>Amnibacterium</taxon>
    </lineage>
</organism>
<feature type="transmembrane region" description="Helical" evidence="1">
    <location>
        <begin position="89"/>
        <end position="110"/>
    </location>
</feature>
<keyword evidence="1" id="KW-0472">Membrane</keyword>
<protein>
    <recommendedName>
        <fullName evidence="4">CDP-Glycerol:Poly(Glycerophosphate) glycerophosphotransferase</fullName>
    </recommendedName>
</protein>
<evidence type="ECO:0008006" key="4">
    <source>
        <dbReference type="Google" id="ProtNLM"/>
    </source>
</evidence>
<accession>A0ABP8ZDM5</accession>
<evidence type="ECO:0000313" key="2">
    <source>
        <dbReference type="EMBL" id="GAA4753916.1"/>
    </source>
</evidence>